<keyword evidence="10" id="KW-1185">Reference proteome</keyword>
<evidence type="ECO:0000256" key="2">
    <source>
        <dbReference type="ARBA" id="ARBA00022692"/>
    </source>
</evidence>
<feature type="domain" description="ResB-like" evidence="8">
    <location>
        <begin position="39"/>
        <end position="504"/>
    </location>
</feature>
<proteinExistence type="predicted"/>
<protein>
    <submittedName>
        <fullName evidence="9">Cytochrome c biogenesis protein ResB</fullName>
    </submittedName>
</protein>
<evidence type="ECO:0000256" key="4">
    <source>
        <dbReference type="ARBA" id="ARBA00022989"/>
    </source>
</evidence>
<keyword evidence="4 7" id="KW-1133">Transmembrane helix</keyword>
<gene>
    <name evidence="9" type="ORF">GCU56_10035</name>
</gene>
<evidence type="ECO:0000256" key="3">
    <source>
        <dbReference type="ARBA" id="ARBA00022748"/>
    </source>
</evidence>
<feature type="transmembrane region" description="Helical" evidence="7">
    <location>
        <begin position="457"/>
        <end position="476"/>
    </location>
</feature>
<dbReference type="RefSeq" id="WP_163481568.1">
    <property type="nucleotide sequence ID" value="NZ_JAAGWF010000009.1"/>
</dbReference>
<feature type="transmembrane region" description="Helical" evidence="7">
    <location>
        <begin position="41"/>
        <end position="59"/>
    </location>
</feature>
<evidence type="ECO:0000256" key="5">
    <source>
        <dbReference type="ARBA" id="ARBA00023136"/>
    </source>
</evidence>
<evidence type="ECO:0000313" key="9">
    <source>
        <dbReference type="EMBL" id="NEK58208.1"/>
    </source>
</evidence>
<accession>A0A7K3W0R5</accession>
<evidence type="ECO:0000259" key="8">
    <source>
        <dbReference type="Pfam" id="PF05140"/>
    </source>
</evidence>
<feature type="region of interest" description="Disordered" evidence="6">
    <location>
        <begin position="1"/>
        <end position="22"/>
    </location>
</feature>
<keyword evidence="2 7" id="KW-0812">Transmembrane</keyword>
<keyword evidence="5 7" id="KW-0472">Membrane</keyword>
<feature type="compositionally biased region" description="Pro residues" evidence="6">
    <location>
        <begin position="1"/>
        <end position="18"/>
    </location>
</feature>
<sequence length="549" mass="58351">MSTVAPPRPAAAPQPPARPSAGHRALGLWLRWWRRLTAMRTAIILLFLLALAAIPGSLLPQRALSQNNVSQYFADHPTLAPLLDRLYLFDVFSSPWFAAVYLLLFVSLIGCVVPRAVEHARALTAAPPPAPRRLLRLPDSAALPTPLAEAAALDVVEEELRVARFRVVRRSGDAGPELSAEKGAWKETGNLLFHLSLVALLLGLAGGKLWGYEGSILVTEEQGFCNSFQQYDTYSAGPLVEGGDLTPLCVDLEDFRAEYEEDLTAASFTADISYGAPGEEGRPTTIGVNDPLRVDGDRVYVTGHGYSPRFSITLPDGTAFTDVSAPFLPADQATMASEGALKLPDLGAGTDDQLAIEGFFAPTGVLQGGILTSIDPRPLAPQVAILAYQGYLGLDSGLPQSVYSLDADQIERGRLTEVGRANLSVGETLELPDGTAITFDGYRQFAALQFSHDPGQLWVLGAAISLLLGLLALLLLRRQRVFARAEPAPDGGGTVLTVGSLTRGGGESATRFAELTDRLRTALADRAPAPPAPPSGGAAPEPEALPSDR</sequence>
<feature type="compositionally biased region" description="Low complexity" evidence="6">
    <location>
        <begin position="535"/>
        <end position="549"/>
    </location>
</feature>
<name>A0A7K3W0R5_9ACTN</name>
<dbReference type="AlphaFoldDB" id="A0A7K3W0R5"/>
<comment type="subcellular location">
    <subcellularLocation>
        <location evidence="1">Membrane</location>
        <topology evidence="1">Multi-pass membrane protein</topology>
    </subcellularLocation>
</comment>
<evidence type="ECO:0000256" key="1">
    <source>
        <dbReference type="ARBA" id="ARBA00004141"/>
    </source>
</evidence>
<dbReference type="InterPro" id="IPR023494">
    <property type="entry name" value="Cyt_c_bgen_Ccs1/CcsB/ResB"/>
</dbReference>
<dbReference type="GO" id="GO:0017004">
    <property type="term" value="P:cytochrome complex assembly"/>
    <property type="evidence" value="ECO:0007669"/>
    <property type="project" value="UniProtKB-KW"/>
</dbReference>
<feature type="transmembrane region" description="Helical" evidence="7">
    <location>
        <begin position="191"/>
        <end position="212"/>
    </location>
</feature>
<evidence type="ECO:0000313" key="10">
    <source>
        <dbReference type="Proteomes" id="UP000470246"/>
    </source>
</evidence>
<feature type="transmembrane region" description="Helical" evidence="7">
    <location>
        <begin position="96"/>
        <end position="113"/>
    </location>
</feature>
<dbReference type="InterPro" id="IPR007816">
    <property type="entry name" value="ResB-like_domain"/>
</dbReference>
<feature type="region of interest" description="Disordered" evidence="6">
    <location>
        <begin position="520"/>
        <end position="549"/>
    </location>
</feature>
<dbReference type="EMBL" id="JAAGWF010000009">
    <property type="protein sequence ID" value="NEK58208.1"/>
    <property type="molecule type" value="Genomic_DNA"/>
</dbReference>
<comment type="caution">
    <text evidence="9">The sequence shown here is derived from an EMBL/GenBank/DDBJ whole genome shotgun (WGS) entry which is preliminary data.</text>
</comment>
<dbReference type="Pfam" id="PF05140">
    <property type="entry name" value="ResB"/>
    <property type="match status" value="1"/>
</dbReference>
<dbReference type="PANTHER" id="PTHR31566">
    <property type="entry name" value="CYTOCHROME C BIOGENESIS PROTEIN CCS1, CHLOROPLASTIC"/>
    <property type="match status" value="1"/>
</dbReference>
<dbReference type="Proteomes" id="UP000470246">
    <property type="component" value="Unassembled WGS sequence"/>
</dbReference>
<reference evidence="9 10" key="1">
    <citation type="submission" date="2020-02" db="EMBL/GenBank/DDBJ databases">
        <title>Geodermatophilus sabuli CPCC 205279 I12A-02694.</title>
        <authorList>
            <person name="Jiang Z."/>
        </authorList>
    </citation>
    <scope>NUCLEOTIDE SEQUENCE [LARGE SCALE GENOMIC DNA]</scope>
    <source>
        <strain evidence="9 10">I12A-02694</strain>
    </source>
</reference>
<dbReference type="PANTHER" id="PTHR31566:SF0">
    <property type="entry name" value="CYTOCHROME C BIOGENESIS PROTEIN CCS1, CHLOROPLASTIC"/>
    <property type="match status" value="1"/>
</dbReference>
<keyword evidence="3" id="KW-0201">Cytochrome c-type biogenesis</keyword>
<dbReference type="GO" id="GO:0016020">
    <property type="term" value="C:membrane"/>
    <property type="evidence" value="ECO:0007669"/>
    <property type="project" value="UniProtKB-SubCell"/>
</dbReference>
<evidence type="ECO:0000256" key="6">
    <source>
        <dbReference type="SAM" id="MobiDB-lite"/>
    </source>
</evidence>
<organism evidence="9 10">
    <name type="scientific">Geodermatophilus sabuli</name>
    <dbReference type="NCBI Taxonomy" id="1564158"/>
    <lineage>
        <taxon>Bacteria</taxon>
        <taxon>Bacillati</taxon>
        <taxon>Actinomycetota</taxon>
        <taxon>Actinomycetes</taxon>
        <taxon>Geodermatophilales</taxon>
        <taxon>Geodermatophilaceae</taxon>
        <taxon>Geodermatophilus</taxon>
    </lineage>
</organism>
<evidence type="ECO:0000256" key="7">
    <source>
        <dbReference type="SAM" id="Phobius"/>
    </source>
</evidence>